<keyword evidence="2" id="KW-1185">Reference proteome</keyword>
<evidence type="ECO:0000313" key="2">
    <source>
        <dbReference type="Proteomes" id="UP001566132"/>
    </source>
</evidence>
<dbReference type="AlphaFoldDB" id="A0ABD1E0X2"/>
<accession>A0ABD1E0X2</accession>
<name>A0ABD1E0X2_HYPHA</name>
<reference evidence="1 2" key="1">
    <citation type="submission" date="2024-05" db="EMBL/GenBank/DDBJ databases">
        <title>Genetic variation in Jamaican populations of the coffee berry borer (Hypothenemus hampei).</title>
        <authorList>
            <person name="Errbii M."/>
            <person name="Myrie A."/>
        </authorList>
    </citation>
    <scope>NUCLEOTIDE SEQUENCE [LARGE SCALE GENOMIC DNA]</scope>
    <source>
        <strain evidence="1">JA-Hopewell-2020-01-JO</strain>
        <tissue evidence="1">Whole body</tissue>
    </source>
</reference>
<gene>
    <name evidence="1" type="ORF">ABEB36_015253</name>
</gene>
<comment type="caution">
    <text evidence="1">The sequence shown here is derived from an EMBL/GenBank/DDBJ whole genome shotgun (WGS) entry which is preliminary data.</text>
</comment>
<sequence>MHDQCEVEIDGRKFSNNINVQETRPLILPEVTLENLKSSKILVTPNLTPSKGSEQPVLPYRPVGKPNSWNMAFVCPRTLLHFNHNPSGYSMEEIPPAQIGMSEEIRYEYSISWTRG</sequence>
<proteinExistence type="predicted"/>
<dbReference type="Proteomes" id="UP001566132">
    <property type="component" value="Unassembled WGS sequence"/>
</dbReference>
<organism evidence="1 2">
    <name type="scientific">Hypothenemus hampei</name>
    <name type="common">Coffee berry borer</name>
    <dbReference type="NCBI Taxonomy" id="57062"/>
    <lineage>
        <taxon>Eukaryota</taxon>
        <taxon>Metazoa</taxon>
        <taxon>Ecdysozoa</taxon>
        <taxon>Arthropoda</taxon>
        <taxon>Hexapoda</taxon>
        <taxon>Insecta</taxon>
        <taxon>Pterygota</taxon>
        <taxon>Neoptera</taxon>
        <taxon>Endopterygota</taxon>
        <taxon>Coleoptera</taxon>
        <taxon>Polyphaga</taxon>
        <taxon>Cucujiformia</taxon>
        <taxon>Curculionidae</taxon>
        <taxon>Scolytinae</taxon>
        <taxon>Hypothenemus</taxon>
    </lineage>
</organism>
<evidence type="ECO:0000313" key="1">
    <source>
        <dbReference type="EMBL" id="KAL1488304.1"/>
    </source>
</evidence>
<protein>
    <submittedName>
        <fullName evidence="1">Uncharacterized protein</fullName>
    </submittedName>
</protein>
<dbReference type="EMBL" id="JBDJPC010000015">
    <property type="protein sequence ID" value="KAL1488304.1"/>
    <property type="molecule type" value="Genomic_DNA"/>
</dbReference>